<name>A0ACB8SS36_9AGAM</name>
<protein>
    <submittedName>
        <fullName evidence="1">Uncharacterized protein</fullName>
    </submittedName>
</protein>
<keyword evidence="2" id="KW-1185">Reference proteome</keyword>
<reference evidence="1" key="1">
    <citation type="submission" date="2021-03" db="EMBL/GenBank/DDBJ databases">
        <authorList>
            <consortium name="DOE Joint Genome Institute"/>
            <person name="Ahrendt S."/>
            <person name="Looney B.P."/>
            <person name="Miyauchi S."/>
            <person name="Morin E."/>
            <person name="Drula E."/>
            <person name="Courty P.E."/>
            <person name="Chicoki N."/>
            <person name="Fauchery L."/>
            <person name="Kohler A."/>
            <person name="Kuo A."/>
            <person name="Labutti K."/>
            <person name="Pangilinan J."/>
            <person name="Lipzen A."/>
            <person name="Riley R."/>
            <person name="Andreopoulos W."/>
            <person name="He G."/>
            <person name="Johnson J."/>
            <person name="Barry K.W."/>
            <person name="Grigoriev I.V."/>
            <person name="Nagy L."/>
            <person name="Hibbett D."/>
            <person name="Henrissat B."/>
            <person name="Matheny P.B."/>
            <person name="Labbe J."/>
            <person name="Martin F."/>
        </authorList>
    </citation>
    <scope>NUCLEOTIDE SEQUENCE</scope>
    <source>
        <strain evidence="1">HHB10654</strain>
    </source>
</reference>
<comment type="caution">
    <text evidence="1">The sequence shown here is derived from an EMBL/GenBank/DDBJ whole genome shotgun (WGS) entry which is preliminary data.</text>
</comment>
<reference evidence="1" key="2">
    <citation type="journal article" date="2022" name="New Phytol.">
        <title>Evolutionary transition to the ectomycorrhizal habit in the genomes of a hyperdiverse lineage of mushroom-forming fungi.</title>
        <authorList>
            <person name="Looney B."/>
            <person name="Miyauchi S."/>
            <person name="Morin E."/>
            <person name="Drula E."/>
            <person name="Courty P.E."/>
            <person name="Kohler A."/>
            <person name="Kuo A."/>
            <person name="LaButti K."/>
            <person name="Pangilinan J."/>
            <person name="Lipzen A."/>
            <person name="Riley R."/>
            <person name="Andreopoulos W."/>
            <person name="He G."/>
            <person name="Johnson J."/>
            <person name="Nolan M."/>
            <person name="Tritt A."/>
            <person name="Barry K.W."/>
            <person name="Grigoriev I.V."/>
            <person name="Nagy L.G."/>
            <person name="Hibbett D."/>
            <person name="Henrissat B."/>
            <person name="Matheny P.B."/>
            <person name="Labbe J."/>
            <person name="Martin F.M."/>
        </authorList>
    </citation>
    <scope>NUCLEOTIDE SEQUENCE</scope>
    <source>
        <strain evidence="1">HHB10654</strain>
    </source>
</reference>
<accession>A0ACB8SS36</accession>
<organism evidence="1 2">
    <name type="scientific">Artomyces pyxidatus</name>
    <dbReference type="NCBI Taxonomy" id="48021"/>
    <lineage>
        <taxon>Eukaryota</taxon>
        <taxon>Fungi</taxon>
        <taxon>Dikarya</taxon>
        <taxon>Basidiomycota</taxon>
        <taxon>Agaricomycotina</taxon>
        <taxon>Agaricomycetes</taxon>
        <taxon>Russulales</taxon>
        <taxon>Auriscalpiaceae</taxon>
        <taxon>Artomyces</taxon>
    </lineage>
</organism>
<gene>
    <name evidence="1" type="ORF">BV25DRAFT_1918740</name>
</gene>
<dbReference type="EMBL" id="MU277229">
    <property type="protein sequence ID" value="KAI0059027.1"/>
    <property type="molecule type" value="Genomic_DNA"/>
</dbReference>
<sequence length="1296" mass="146719">MSFAPSPPEVEMYEPTVPEPVQPEPLARSRRSGRGIRFPRRFDDFLPGSTTPLAHIPTRTRVQPASESPSLSSAPESPELPAPAPPARFDTVPDAFGLYRSYPQRPTVIPDQATSLASVCDSPTLVTPEIHRSTAADRRPPPTVEDDLEDEDSEPYYAPFSNPTAATLTAWQYTGPNSKSDKEMARLAHSLGSVPTNANDFSKFNPTIEKKRMDKYLSGGPLHPFRAEDGWRETSVKVRLPSHDKGPEMEAPEFEVKGVHHRNIVDVIKSVFSDPSSTDFHMTPFEHYWQPSEGERPQRVHGEAYFAADMLDDYQEIYSLPVDPENEHLERVIVEMMSWSDATHLANFGTASLWPVYLQFGNQSKYTRAKPTADACHHIAYMPQIPDTLQDAYKEFFEKPATSATLTHCKRELIHGIWEVLTDEEFVKAYTHGIVVRCGDGIVRLLFPRFYTYSADYPEKVLLATIKFLAKCPCPRCLVEKDKISQMGTKADMKTRSKKLRVDNLPRRFEVESARRLIFEEGVPVDSDRIKDILKGSGVPTRNAFSKFAQHGFNFHSMLVVDLLHEFELGNWKAIFIHLLRLLYAAGNDAIQELNKRYRAVPTFGRDTIRRFHRNASGMKKLAARDFEDLLQCAWAVFEGLLPAPHNKVVLDLIFDLSTWHALAKMRLHTDSSLEFLDAATTALAKAIRVWIKKTCAVYDTKELPQEEAARGRHTAALIQKNPEAAAARSGHSRTTGAKRKVFNGNTFKMHCIPDYAATIRRKGTTDSYSTQIGELHHKIAKRRFARTNKHLYVSQLAKLEARERLVAKVVVRMAQHIKKQKVRDRRDKRRAAQSAEPEKTNDPLPFTDPTARYHIAKSTRKYFNVTEWLTEHGDDPALNEFYPRLKDHLLARVLQLEYDGDDHQFSDEDRETVLLKDNRIYEHSVVRVNYTTYDVRRQQDSMNPRTHADVMVLSHEDEGPSGDPAHPYWYARVQKVCHAYVLHRGARSKSTEYHRMDFLWVRWYGLDTETPGGWAAKRPHGVAFIPDDDPGAFGFLDPAHIIRGVHLIPAFDRGTTTERLGPSLARRKEEGDEDYELYYVNMFVDRDMVMCFLGGGIGHRSTRSCDAALRRDRYFVPEDENSKSGEDSEDTDDDSDADSHASDSNSMDNLRGAEERNSDNSDDSDADDSDADDSDSDDSDSDDSDSDDSDSDDSDSDDSDSDSPDGMDGSDDNHDDSHSDENTHDGNVSLTGEQIDSDDEQEDEGDFEHRWTVEDDEDTTDDEDDGGEEDGDDNEEGHERGADDQFLHDEGYGAL</sequence>
<evidence type="ECO:0000313" key="2">
    <source>
        <dbReference type="Proteomes" id="UP000814140"/>
    </source>
</evidence>
<proteinExistence type="predicted"/>
<dbReference type="Proteomes" id="UP000814140">
    <property type="component" value="Unassembled WGS sequence"/>
</dbReference>
<evidence type="ECO:0000313" key="1">
    <source>
        <dbReference type="EMBL" id="KAI0059027.1"/>
    </source>
</evidence>